<evidence type="ECO:0000313" key="2">
    <source>
        <dbReference type="Proteomes" id="UP000002424"/>
    </source>
</evidence>
<keyword evidence="2" id="KW-1185">Reference proteome</keyword>
<name>C1DDU0_AZOVD</name>
<dbReference type="AlphaFoldDB" id="C1DDU0"/>
<protein>
    <submittedName>
        <fullName evidence="1">Uncharacterized protein</fullName>
    </submittedName>
</protein>
<dbReference type="HOGENOM" id="CLU_3401894_0_0_6"/>
<evidence type="ECO:0000313" key="1">
    <source>
        <dbReference type="EMBL" id="ACO78061.1"/>
    </source>
</evidence>
<dbReference type="EMBL" id="CP001157">
    <property type="protein sequence ID" value="ACO78061.1"/>
    <property type="molecule type" value="Genomic_DNA"/>
</dbReference>
<sequence length="30" mass="3496">MMSRICRDFLKNENYMLKIVCEFMTPPAGG</sequence>
<dbReference type="EnsemblBacteria" id="ACO78061">
    <property type="protein sequence ID" value="ACO78061"/>
    <property type="gene ID" value="Avin_18490"/>
</dbReference>
<gene>
    <name evidence="1" type="ordered locus">Avin_18490</name>
</gene>
<reference evidence="1 2" key="1">
    <citation type="journal article" date="2009" name="J. Bacteriol.">
        <title>Genome sequence of Azotobacter vinelandii, an obligate aerobe specialized to support diverse anaerobic metabolic processes.</title>
        <authorList>
            <person name="Setubal J.C."/>
            <person name="dos Santos P."/>
            <person name="Goldman B.S."/>
            <person name="Ertesvag H."/>
            <person name="Espin G."/>
            <person name="Rubio L.M."/>
            <person name="Valla S."/>
            <person name="Almeida N.F."/>
            <person name="Balasubramanian D."/>
            <person name="Cromes L."/>
            <person name="Curatti L."/>
            <person name="Du Z."/>
            <person name="Godsy E."/>
            <person name="Goodner B."/>
            <person name="Hellner-Burris K."/>
            <person name="Hernandez J.A."/>
            <person name="Houmiel K."/>
            <person name="Imperial J."/>
            <person name="Kennedy C."/>
            <person name="Larson T.J."/>
            <person name="Latreille P."/>
            <person name="Ligon L.S."/>
            <person name="Lu J."/>
            <person name="Maerk M."/>
            <person name="Miller N.M."/>
            <person name="Norton S."/>
            <person name="O'Carroll I.P."/>
            <person name="Paulsen I."/>
            <person name="Raulfs E.C."/>
            <person name="Roemer R."/>
            <person name="Rosser J."/>
            <person name="Segura D."/>
            <person name="Slater S."/>
            <person name="Stricklin S.L."/>
            <person name="Studholme D.J."/>
            <person name="Sun J."/>
            <person name="Viana C.J."/>
            <person name="Wallin E."/>
            <person name="Wang B."/>
            <person name="Wheeler C."/>
            <person name="Zhu H."/>
            <person name="Dean D.R."/>
            <person name="Dixon R."/>
            <person name="Wood D."/>
        </authorList>
    </citation>
    <scope>NUCLEOTIDE SEQUENCE [LARGE SCALE GENOMIC DNA]</scope>
    <source>
        <strain evidence="2">DJ / ATCC BAA-1303</strain>
    </source>
</reference>
<accession>C1DDU0</accession>
<organism evidence="1 2">
    <name type="scientific">Azotobacter vinelandii (strain DJ / ATCC BAA-1303)</name>
    <dbReference type="NCBI Taxonomy" id="322710"/>
    <lineage>
        <taxon>Bacteria</taxon>
        <taxon>Pseudomonadati</taxon>
        <taxon>Pseudomonadota</taxon>
        <taxon>Gammaproteobacteria</taxon>
        <taxon>Pseudomonadales</taxon>
        <taxon>Pseudomonadaceae</taxon>
        <taxon>Azotobacter</taxon>
    </lineage>
</organism>
<dbReference type="Proteomes" id="UP000002424">
    <property type="component" value="Chromosome"/>
</dbReference>
<proteinExistence type="predicted"/>
<dbReference type="KEGG" id="avn:Avin_18490"/>